<dbReference type="AlphaFoldDB" id="A0A2N9H8V2"/>
<feature type="binding site" evidence="5">
    <location>
        <position position="38"/>
    </location>
    <ligand>
        <name>ATP</name>
        <dbReference type="ChEBI" id="CHEBI:30616"/>
    </ligand>
</feature>
<keyword evidence="2 5" id="KW-0547">Nucleotide-binding</keyword>
<comment type="similarity">
    <text evidence="6">Belongs to the protein kinase superfamily.</text>
</comment>
<dbReference type="SUPFAM" id="SSF56112">
    <property type="entry name" value="Protein kinase-like (PK-like)"/>
    <property type="match status" value="1"/>
</dbReference>
<evidence type="ECO:0000256" key="6">
    <source>
        <dbReference type="RuleBase" id="RU000304"/>
    </source>
</evidence>
<dbReference type="PROSITE" id="PS50011">
    <property type="entry name" value="PROTEIN_KINASE_DOM"/>
    <property type="match status" value="1"/>
</dbReference>
<dbReference type="GO" id="GO:0004674">
    <property type="term" value="F:protein serine/threonine kinase activity"/>
    <property type="evidence" value="ECO:0007669"/>
    <property type="project" value="UniProtKB-KW"/>
</dbReference>
<organism evidence="8">
    <name type="scientific">Fagus sylvatica</name>
    <name type="common">Beechnut</name>
    <dbReference type="NCBI Taxonomy" id="28930"/>
    <lineage>
        <taxon>Eukaryota</taxon>
        <taxon>Viridiplantae</taxon>
        <taxon>Streptophyta</taxon>
        <taxon>Embryophyta</taxon>
        <taxon>Tracheophyta</taxon>
        <taxon>Spermatophyta</taxon>
        <taxon>Magnoliopsida</taxon>
        <taxon>eudicotyledons</taxon>
        <taxon>Gunneridae</taxon>
        <taxon>Pentapetalae</taxon>
        <taxon>rosids</taxon>
        <taxon>fabids</taxon>
        <taxon>Fagales</taxon>
        <taxon>Fagaceae</taxon>
        <taxon>Fagus</taxon>
    </lineage>
</organism>
<dbReference type="InterPro" id="IPR000719">
    <property type="entry name" value="Prot_kinase_dom"/>
</dbReference>
<dbReference type="PANTHER" id="PTHR48011">
    <property type="entry name" value="CCR4-NOT TRANSCRIPTIONAL COMPLEX SUBUNIT CAF120-RELATED"/>
    <property type="match status" value="1"/>
</dbReference>
<evidence type="ECO:0000256" key="4">
    <source>
        <dbReference type="ARBA" id="ARBA00022840"/>
    </source>
</evidence>
<keyword evidence="6" id="KW-0723">Serine/threonine-protein kinase</keyword>
<dbReference type="PROSITE" id="PS00108">
    <property type="entry name" value="PROTEIN_KINASE_ST"/>
    <property type="match status" value="1"/>
</dbReference>
<evidence type="ECO:0000256" key="3">
    <source>
        <dbReference type="ARBA" id="ARBA00022777"/>
    </source>
</evidence>
<keyword evidence="3" id="KW-0418">Kinase</keyword>
<keyword evidence="1" id="KW-0808">Transferase</keyword>
<dbReference type="InterPro" id="IPR008271">
    <property type="entry name" value="Ser/Thr_kinase_AS"/>
</dbReference>
<evidence type="ECO:0000313" key="8">
    <source>
        <dbReference type="EMBL" id="SPD08101.1"/>
    </source>
</evidence>
<accession>A0A2N9H8V2</accession>
<feature type="domain" description="Protein kinase" evidence="7">
    <location>
        <begin position="3"/>
        <end position="269"/>
    </location>
</feature>
<keyword evidence="4 5" id="KW-0067">ATP-binding</keyword>
<dbReference type="GO" id="GO:0005524">
    <property type="term" value="F:ATP binding"/>
    <property type="evidence" value="ECO:0007669"/>
    <property type="project" value="UniProtKB-UniRule"/>
</dbReference>
<dbReference type="InterPro" id="IPR011009">
    <property type="entry name" value="Kinase-like_dom_sf"/>
</dbReference>
<evidence type="ECO:0000256" key="1">
    <source>
        <dbReference type="ARBA" id="ARBA00022679"/>
    </source>
</evidence>
<dbReference type="EMBL" id="OIVN01003001">
    <property type="protein sequence ID" value="SPD08101.1"/>
    <property type="molecule type" value="Genomic_DNA"/>
</dbReference>
<dbReference type="CDD" id="cd06606">
    <property type="entry name" value="STKc_MAPKKK"/>
    <property type="match status" value="1"/>
</dbReference>
<evidence type="ECO:0000256" key="5">
    <source>
        <dbReference type="PROSITE-ProRule" id="PRU10141"/>
    </source>
</evidence>
<dbReference type="GO" id="GO:0007165">
    <property type="term" value="P:signal transduction"/>
    <property type="evidence" value="ECO:0007669"/>
    <property type="project" value="TreeGrafter"/>
</dbReference>
<sequence>MEWVRGNPVGHGSFATVSLALPKKGYAQDQDLPLMVVKSCESFKSSSLKNEKQVLDQLANCPQIIRCLGDNHSVENGKEFYNLFLEYASNGSLSDQLKNRGGPLLESDVRRYAKSILKGLRDVHAKGFVHCDVKLQNILVFDNGTIKIADFGLAKKAEQKRSDQENRAEFRGTPLYMSPESVNHNEYESPADIWALGCAVLEMVTAKPAWNCGPQVNICELLLRIGVGDEVPQVPKELSDEVKDFLGKCFVKDSRKRWTAEMLLDHPFIAVSGDDHDTVPLDLEDTDKSTSPSSPRSPFNFPDWVSVQSFVSVPCLDITELSPDSDNLFEWELNSGLDSSASSRFCSPADRLRQLVTDEAPDWSFSESWVTVR</sequence>
<reference evidence="8" key="1">
    <citation type="submission" date="2018-02" db="EMBL/GenBank/DDBJ databases">
        <authorList>
            <person name="Cohen D.B."/>
            <person name="Kent A.D."/>
        </authorList>
    </citation>
    <scope>NUCLEOTIDE SEQUENCE</scope>
</reference>
<dbReference type="SMART" id="SM00220">
    <property type="entry name" value="S_TKc"/>
    <property type="match status" value="1"/>
</dbReference>
<proteinExistence type="inferred from homology"/>
<evidence type="ECO:0000259" key="7">
    <source>
        <dbReference type="PROSITE" id="PS50011"/>
    </source>
</evidence>
<name>A0A2N9H8V2_FAGSY</name>
<dbReference type="PROSITE" id="PS00107">
    <property type="entry name" value="PROTEIN_KINASE_ATP"/>
    <property type="match status" value="1"/>
</dbReference>
<dbReference type="Gene3D" id="1.10.510.10">
    <property type="entry name" value="Transferase(Phosphotransferase) domain 1"/>
    <property type="match status" value="1"/>
</dbReference>
<dbReference type="InterPro" id="IPR017441">
    <property type="entry name" value="Protein_kinase_ATP_BS"/>
</dbReference>
<dbReference type="PANTHER" id="PTHR48011:SF18">
    <property type="entry name" value="MITOGEN-ACTIVATED PROTEIN KINASE KINASE KINASE 19-RELATED"/>
    <property type="match status" value="1"/>
</dbReference>
<evidence type="ECO:0000256" key="2">
    <source>
        <dbReference type="ARBA" id="ARBA00022741"/>
    </source>
</evidence>
<protein>
    <recommendedName>
        <fullName evidence="7">Protein kinase domain-containing protein</fullName>
    </recommendedName>
</protein>
<gene>
    <name evidence="8" type="ORF">FSB_LOCUS35983</name>
</gene>
<dbReference type="Pfam" id="PF00069">
    <property type="entry name" value="Pkinase"/>
    <property type="match status" value="1"/>
</dbReference>
<dbReference type="InterPro" id="IPR052751">
    <property type="entry name" value="Plant_MAPKKK"/>
</dbReference>